<accession>A0A4R5LXK3</accession>
<dbReference type="EMBL" id="SMRP01000055">
    <property type="protein sequence ID" value="TDG16851.1"/>
    <property type="molecule type" value="Genomic_DNA"/>
</dbReference>
<evidence type="ECO:0000313" key="2">
    <source>
        <dbReference type="Proteomes" id="UP000295722"/>
    </source>
</evidence>
<proteinExistence type="predicted"/>
<dbReference type="AlphaFoldDB" id="A0A4R5LXK3"/>
<reference evidence="1 2" key="1">
    <citation type="submission" date="2019-03" db="EMBL/GenBank/DDBJ databases">
        <title>Paraburkholderia sp. 4M-K11, isolated from subtropical forest soil.</title>
        <authorList>
            <person name="Gao Z.-H."/>
            <person name="Qiu L.-H."/>
        </authorList>
    </citation>
    <scope>NUCLEOTIDE SEQUENCE [LARGE SCALE GENOMIC DNA]</scope>
    <source>
        <strain evidence="1 2">4M-K11</strain>
    </source>
</reference>
<dbReference type="Proteomes" id="UP000295722">
    <property type="component" value="Unassembled WGS sequence"/>
</dbReference>
<protein>
    <submittedName>
        <fullName evidence="1">Uncharacterized protein</fullName>
    </submittedName>
</protein>
<comment type="caution">
    <text evidence="1">The sequence shown here is derived from an EMBL/GenBank/DDBJ whole genome shotgun (WGS) entry which is preliminary data.</text>
</comment>
<sequence length="252" mass="28270">MLSSGKQKLSGYSRNLLSRTPLSGSVNLFGTGVSHRPVTTFAELRPGVSETPVPLSKALLRTTYDRFDVLKQKNVGYFDDVEELPEIHVSSFPYVKFFMVGNTLWAAGVDATHAIQIFETLKVAAGYLGVTTAELGDIACLKNLNHESDDPATNIELHMDVIEALISLNEYDSELFTHLEITSHKKNWKLPRERLIERIEELDLEWEDKDEKVTTVSVSNCGQRELPHDSSTLRIDLQKIRASVSRPGEKDL</sequence>
<gene>
    <name evidence="1" type="ORF">EYW47_39495</name>
</gene>
<keyword evidence="2" id="KW-1185">Reference proteome</keyword>
<evidence type="ECO:0000313" key="1">
    <source>
        <dbReference type="EMBL" id="TDG16851.1"/>
    </source>
</evidence>
<organism evidence="1 2">
    <name type="scientific">Paraburkholderia silviterrae</name>
    <dbReference type="NCBI Taxonomy" id="2528715"/>
    <lineage>
        <taxon>Bacteria</taxon>
        <taxon>Pseudomonadati</taxon>
        <taxon>Pseudomonadota</taxon>
        <taxon>Betaproteobacteria</taxon>
        <taxon>Burkholderiales</taxon>
        <taxon>Burkholderiaceae</taxon>
        <taxon>Paraburkholderia</taxon>
    </lineage>
</organism>
<dbReference type="RefSeq" id="WP_133200223.1">
    <property type="nucleotide sequence ID" value="NZ_JBHUCW010000026.1"/>
</dbReference>
<name>A0A4R5LXK3_9BURK</name>